<dbReference type="OrthoDB" id="9793325at2"/>
<accession>A0A2Z4RG79</accession>
<comment type="similarity">
    <text evidence="1">Belongs to the short-chain dehydrogenases/reductases (SDR) family.</text>
</comment>
<dbReference type="PANTHER" id="PTHR42879">
    <property type="entry name" value="3-OXOACYL-(ACYL-CARRIER-PROTEIN) REDUCTASE"/>
    <property type="match status" value="1"/>
</dbReference>
<evidence type="ECO:0000313" key="2">
    <source>
        <dbReference type="EMBL" id="AWY40063.1"/>
    </source>
</evidence>
<dbReference type="PRINTS" id="PR00081">
    <property type="entry name" value="GDHRDH"/>
</dbReference>
<sequence length="264" mass="27433">MNLGLEGKVAFVSGGSKGIGRACSELLAAEGCKVMVAARNSDAIEQTVAALRDAGGIASGVMADLTRLGDVQRAVGVTRQTFGSPDIVITNVHGGEPSDFLDGNADAFLNAFQNLVMSVVHLARATVPHMREQRWGRLLTIGTAAAKEPAPGLNLMAATTARAAVVTLNKSLADEFAVDGITVNTLATGWIATTTMLEEVGRMAKERGMAADALLQRLTKSIPVGRAGDPQEIASLAVYLCSARAGYMNGCLIPVDGGSHRSAW</sequence>
<dbReference type="PANTHER" id="PTHR42879:SF6">
    <property type="entry name" value="NADPH-DEPENDENT REDUCTASE BACG"/>
    <property type="match status" value="1"/>
</dbReference>
<dbReference type="SUPFAM" id="SSF51735">
    <property type="entry name" value="NAD(P)-binding Rossmann-fold domains"/>
    <property type="match status" value="1"/>
</dbReference>
<proteinExistence type="inferred from homology"/>
<dbReference type="Proteomes" id="UP000250299">
    <property type="component" value="Chromosome"/>
</dbReference>
<organism evidence="2 3">
    <name type="scientific">Pseudomonas putida</name>
    <name type="common">Arthrobacter siderocapsulatus</name>
    <dbReference type="NCBI Taxonomy" id="303"/>
    <lineage>
        <taxon>Bacteria</taxon>
        <taxon>Pseudomonadati</taxon>
        <taxon>Pseudomonadota</taxon>
        <taxon>Gammaproteobacteria</taxon>
        <taxon>Pseudomonadales</taxon>
        <taxon>Pseudomonadaceae</taxon>
        <taxon>Pseudomonas</taxon>
    </lineage>
</organism>
<dbReference type="Gene3D" id="3.40.50.720">
    <property type="entry name" value="NAD(P)-binding Rossmann-like Domain"/>
    <property type="match status" value="1"/>
</dbReference>
<dbReference type="Pfam" id="PF13561">
    <property type="entry name" value="adh_short_C2"/>
    <property type="match status" value="1"/>
</dbReference>
<dbReference type="InterPro" id="IPR036291">
    <property type="entry name" value="NAD(P)-bd_dom_sf"/>
</dbReference>
<dbReference type="AlphaFoldDB" id="A0A2Z4RG79"/>
<gene>
    <name evidence="2" type="ORF">DKY63_09180</name>
</gene>
<dbReference type="FunFam" id="3.40.50.720:FF:000084">
    <property type="entry name" value="Short-chain dehydrogenase reductase"/>
    <property type="match status" value="1"/>
</dbReference>
<dbReference type="InterPro" id="IPR002347">
    <property type="entry name" value="SDR_fam"/>
</dbReference>
<dbReference type="RefSeq" id="WP_110963825.1">
    <property type="nucleotide sequence ID" value="NZ_CP029693.1"/>
</dbReference>
<evidence type="ECO:0000313" key="3">
    <source>
        <dbReference type="Proteomes" id="UP000250299"/>
    </source>
</evidence>
<name>A0A2Z4RG79_PSEPU</name>
<dbReference type="EMBL" id="CP029693">
    <property type="protein sequence ID" value="AWY40063.1"/>
    <property type="molecule type" value="Genomic_DNA"/>
</dbReference>
<evidence type="ECO:0000256" key="1">
    <source>
        <dbReference type="ARBA" id="ARBA00006484"/>
    </source>
</evidence>
<dbReference type="InterPro" id="IPR050259">
    <property type="entry name" value="SDR"/>
</dbReference>
<reference evidence="2 3" key="1">
    <citation type="submission" date="2018-05" db="EMBL/GenBank/DDBJ databases">
        <title>Whole genome sequence of Pseudomonas putida JBC17.</title>
        <authorList>
            <person name="Lee Y.H."/>
            <person name="David K."/>
        </authorList>
    </citation>
    <scope>NUCLEOTIDE SEQUENCE [LARGE SCALE GENOMIC DNA]</scope>
    <source>
        <strain evidence="2 3">JBC17</strain>
    </source>
</reference>
<protein>
    <submittedName>
        <fullName evidence="2">SDR family NAD(P)-dependent oxidoreductase</fullName>
    </submittedName>
</protein>